<dbReference type="AlphaFoldDB" id="A0A0C3HTN3"/>
<evidence type="ECO:0000313" key="2">
    <source>
        <dbReference type="Proteomes" id="UP000054321"/>
    </source>
</evidence>
<organism evidence="1 2">
    <name type="scientific">Oidiodendron maius (strain Zn)</name>
    <dbReference type="NCBI Taxonomy" id="913774"/>
    <lineage>
        <taxon>Eukaryota</taxon>
        <taxon>Fungi</taxon>
        <taxon>Dikarya</taxon>
        <taxon>Ascomycota</taxon>
        <taxon>Pezizomycotina</taxon>
        <taxon>Leotiomycetes</taxon>
        <taxon>Leotiomycetes incertae sedis</taxon>
        <taxon>Myxotrichaceae</taxon>
        <taxon>Oidiodendron</taxon>
    </lineage>
</organism>
<dbReference type="HOGENOM" id="CLU_1321240_0_0_1"/>
<keyword evidence="2" id="KW-1185">Reference proteome</keyword>
<evidence type="ECO:0000313" key="1">
    <source>
        <dbReference type="EMBL" id="KIN06370.1"/>
    </source>
</evidence>
<proteinExistence type="predicted"/>
<name>A0A0C3HTN3_OIDMZ</name>
<accession>A0A0C3HTN3</accession>
<reference evidence="2" key="2">
    <citation type="submission" date="2015-01" db="EMBL/GenBank/DDBJ databases">
        <title>Evolutionary Origins and Diversification of the Mycorrhizal Mutualists.</title>
        <authorList>
            <consortium name="DOE Joint Genome Institute"/>
            <consortium name="Mycorrhizal Genomics Consortium"/>
            <person name="Kohler A."/>
            <person name="Kuo A."/>
            <person name="Nagy L.G."/>
            <person name="Floudas D."/>
            <person name="Copeland A."/>
            <person name="Barry K.W."/>
            <person name="Cichocki N."/>
            <person name="Veneault-Fourrey C."/>
            <person name="LaButti K."/>
            <person name="Lindquist E.A."/>
            <person name="Lipzen A."/>
            <person name="Lundell T."/>
            <person name="Morin E."/>
            <person name="Murat C."/>
            <person name="Riley R."/>
            <person name="Ohm R."/>
            <person name="Sun H."/>
            <person name="Tunlid A."/>
            <person name="Henrissat B."/>
            <person name="Grigoriev I.V."/>
            <person name="Hibbett D.S."/>
            <person name="Martin F."/>
        </authorList>
    </citation>
    <scope>NUCLEOTIDE SEQUENCE [LARGE SCALE GENOMIC DNA]</scope>
    <source>
        <strain evidence="2">Zn</strain>
    </source>
</reference>
<protein>
    <submittedName>
        <fullName evidence="1">Uncharacterized protein</fullName>
    </submittedName>
</protein>
<gene>
    <name evidence="1" type="ORF">OIDMADRAFT_49858</name>
</gene>
<sequence>MIVLTERILIRNDSQCQRGTLMQPLRRNGWRNEQALWGLRSGPSAFEQGLTVGSQLSISGQLRRLMVLLFRYLLPHPHRMAGLLLRTKSRSLTDPRIQFCSEHSSREKRKERKDRRNALALLAPREARWSIPALKSDRVHGGCHTVIGIRPPSPVVPGRDSWGCVGRSVDAQRRTRADFQPHFGAVSPALRPPAITALARADMVTERW</sequence>
<dbReference type="Proteomes" id="UP000054321">
    <property type="component" value="Unassembled WGS sequence"/>
</dbReference>
<dbReference type="InParanoid" id="A0A0C3HTN3"/>
<dbReference type="EMBL" id="KN832871">
    <property type="protein sequence ID" value="KIN06370.1"/>
    <property type="molecule type" value="Genomic_DNA"/>
</dbReference>
<reference evidence="1 2" key="1">
    <citation type="submission" date="2014-04" db="EMBL/GenBank/DDBJ databases">
        <authorList>
            <consortium name="DOE Joint Genome Institute"/>
            <person name="Kuo A."/>
            <person name="Martino E."/>
            <person name="Perotto S."/>
            <person name="Kohler A."/>
            <person name="Nagy L.G."/>
            <person name="Floudas D."/>
            <person name="Copeland A."/>
            <person name="Barry K.W."/>
            <person name="Cichocki N."/>
            <person name="Veneault-Fourrey C."/>
            <person name="LaButti K."/>
            <person name="Lindquist E.A."/>
            <person name="Lipzen A."/>
            <person name="Lundell T."/>
            <person name="Morin E."/>
            <person name="Murat C."/>
            <person name="Sun H."/>
            <person name="Tunlid A."/>
            <person name="Henrissat B."/>
            <person name="Grigoriev I.V."/>
            <person name="Hibbett D.S."/>
            <person name="Martin F."/>
            <person name="Nordberg H.P."/>
            <person name="Cantor M.N."/>
            <person name="Hua S.X."/>
        </authorList>
    </citation>
    <scope>NUCLEOTIDE SEQUENCE [LARGE SCALE GENOMIC DNA]</scope>
    <source>
        <strain evidence="1 2">Zn</strain>
    </source>
</reference>